<accession>A0A6N7QNS1</accession>
<sequence length="144" mass="15928">MEGSAALESARVICALRRHAGDLFPINGSNIPLDICLIVSLRYHEGSPLTMKQLVQELPYSEAGIQYNIRMLKDQNWILLRQGTEDKRVRHLIPARKLESALLDFQTRAESTINGEDETENLGLYTNLASYGEHTLHAPGGGGG</sequence>
<evidence type="ECO:0008006" key="3">
    <source>
        <dbReference type="Google" id="ProtNLM"/>
    </source>
</evidence>
<dbReference type="EMBL" id="WJPP01000002">
    <property type="protein sequence ID" value="MRH78165.1"/>
    <property type="molecule type" value="Genomic_DNA"/>
</dbReference>
<evidence type="ECO:0000313" key="1">
    <source>
        <dbReference type="EMBL" id="MRH78165.1"/>
    </source>
</evidence>
<evidence type="ECO:0000313" key="2">
    <source>
        <dbReference type="Proteomes" id="UP000433788"/>
    </source>
</evidence>
<protein>
    <recommendedName>
        <fullName evidence="3">Winged helix DNA-binding protein</fullName>
    </recommendedName>
</protein>
<proteinExistence type="predicted"/>
<dbReference type="AlphaFoldDB" id="A0A6N7QNS1"/>
<feature type="non-terminal residue" evidence="1">
    <location>
        <position position="144"/>
    </location>
</feature>
<reference evidence="1 2" key="1">
    <citation type="submission" date="2019-11" db="EMBL/GenBank/DDBJ databases">
        <authorList>
            <person name="Zhang X.Y."/>
        </authorList>
    </citation>
    <scope>NUCLEOTIDE SEQUENCE [LARGE SCALE GENOMIC DNA]</scope>
    <source>
        <strain evidence="1 2">C176</strain>
    </source>
</reference>
<comment type="caution">
    <text evidence="1">The sequence shown here is derived from an EMBL/GenBank/DDBJ whole genome shotgun (WGS) entry which is preliminary data.</text>
</comment>
<dbReference type="SUPFAM" id="SSF46785">
    <property type="entry name" value="Winged helix' DNA-binding domain"/>
    <property type="match status" value="1"/>
</dbReference>
<organism evidence="1 2">
    <name type="scientific">Spiribacter salilacus</name>
    <dbReference type="NCBI Taxonomy" id="2664894"/>
    <lineage>
        <taxon>Bacteria</taxon>
        <taxon>Pseudomonadati</taxon>
        <taxon>Pseudomonadota</taxon>
        <taxon>Gammaproteobacteria</taxon>
        <taxon>Chromatiales</taxon>
        <taxon>Ectothiorhodospiraceae</taxon>
        <taxon>Spiribacter</taxon>
    </lineage>
</organism>
<keyword evidence="2" id="KW-1185">Reference proteome</keyword>
<name>A0A6N7QNS1_9GAMM</name>
<gene>
    <name evidence="1" type="ORF">GH984_05540</name>
</gene>
<dbReference type="InterPro" id="IPR036388">
    <property type="entry name" value="WH-like_DNA-bd_sf"/>
</dbReference>
<dbReference type="Gene3D" id="1.10.10.10">
    <property type="entry name" value="Winged helix-like DNA-binding domain superfamily/Winged helix DNA-binding domain"/>
    <property type="match status" value="1"/>
</dbReference>
<dbReference type="InterPro" id="IPR036390">
    <property type="entry name" value="WH_DNA-bd_sf"/>
</dbReference>
<dbReference type="Proteomes" id="UP000433788">
    <property type="component" value="Unassembled WGS sequence"/>
</dbReference>